<feature type="region of interest" description="Disordered" evidence="1">
    <location>
        <begin position="92"/>
        <end position="151"/>
    </location>
</feature>
<dbReference type="AlphaFoldDB" id="A0A077WNM7"/>
<protein>
    <recommendedName>
        <fullName evidence="3">Retrotransposon gag domain-containing protein</fullName>
    </recommendedName>
</protein>
<organism evidence="2">
    <name type="scientific">Lichtheimia ramosa</name>
    <dbReference type="NCBI Taxonomy" id="688394"/>
    <lineage>
        <taxon>Eukaryota</taxon>
        <taxon>Fungi</taxon>
        <taxon>Fungi incertae sedis</taxon>
        <taxon>Mucoromycota</taxon>
        <taxon>Mucoromycotina</taxon>
        <taxon>Mucoromycetes</taxon>
        <taxon>Mucorales</taxon>
        <taxon>Lichtheimiaceae</taxon>
        <taxon>Lichtheimia</taxon>
    </lineage>
</organism>
<proteinExistence type="predicted"/>
<accession>A0A077WNM7</accession>
<evidence type="ECO:0008006" key="3">
    <source>
        <dbReference type="Google" id="ProtNLM"/>
    </source>
</evidence>
<reference evidence="2" key="1">
    <citation type="journal article" date="2014" name="Genome Announc.">
        <title>De novo whole-genome sequence and genome annotation of Lichtheimia ramosa.</title>
        <authorList>
            <person name="Linde J."/>
            <person name="Schwartze V."/>
            <person name="Binder U."/>
            <person name="Lass-Florl C."/>
            <person name="Voigt K."/>
            <person name="Horn F."/>
        </authorList>
    </citation>
    <scope>NUCLEOTIDE SEQUENCE</scope>
    <source>
        <strain evidence="2">JMRC FSU:6197</strain>
    </source>
</reference>
<dbReference type="OrthoDB" id="2265483at2759"/>
<dbReference type="EMBL" id="LK023324">
    <property type="protein sequence ID" value="CDS08352.1"/>
    <property type="molecule type" value="Genomic_DNA"/>
</dbReference>
<gene>
    <name evidence="2" type="ORF">LRAMOSA02300</name>
</gene>
<evidence type="ECO:0000256" key="1">
    <source>
        <dbReference type="SAM" id="MobiDB-lite"/>
    </source>
</evidence>
<sequence>MMLYRHYTKLRTMRQKKGEFLHQYTTKFQQYVFKAGIPNNEELVFNHLCSLNGRYRCESWQIVHNNMSAVEMPNELEPVIQLVLTQLVGEKAPEDEQYSTNCSFASGDSDSDSDDDTSSRHSRKHSRANGKRNKNKKSGKENIWSRMSHSS</sequence>
<evidence type="ECO:0000313" key="2">
    <source>
        <dbReference type="EMBL" id="CDS08352.1"/>
    </source>
</evidence>
<name>A0A077WNM7_9FUNG</name>
<feature type="compositionally biased region" description="Basic residues" evidence="1">
    <location>
        <begin position="120"/>
        <end position="137"/>
    </location>
</feature>